<dbReference type="NCBIfam" id="TIGR01409">
    <property type="entry name" value="TAT_signal_seq"/>
    <property type="match status" value="1"/>
</dbReference>
<dbReference type="InterPro" id="IPR019546">
    <property type="entry name" value="TAT_signal_bac_arc"/>
</dbReference>
<dbReference type="PROSITE" id="PS51318">
    <property type="entry name" value="TAT"/>
    <property type="match status" value="1"/>
</dbReference>
<dbReference type="Pfam" id="PF10518">
    <property type="entry name" value="TAT_signal"/>
    <property type="match status" value="1"/>
</dbReference>
<dbReference type="EMBL" id="VXRY01000295">
    <property type="protein sequence ID" value="MXY33898.1"/>
    <property type="molecule type" value="Genomic_DNA"/>
</dbReference>
<protein>
    <submittedName>
        <fullName evidence="1">Twin-arginine translocation signal domain-containing protein</fullName>
    </submittedName>
</protein>
<organism evidence="1">
    <name type="scientific">Boseongicola sp. SB0664_bin_43</name>
    <dbReference type="NCBI Taxonomy" id="2604844"/>
    <lineage>
        <taxon>Bacteria</taxon>
        <taxon>Pseudomonadati</taxon>
        <taxon>Pseudomonadota</taxon>
        <taxon>Alphaproteobacteria</taxon>
        <taxon>Rhodobacterales</taxon>
        <taxon>Paracoccaceae</taxon>
        <taxon>Boseongicola</taxon>
    </lineage>
</organism>
<feature type="non-terminal residue" evidence="1">
    <location>
        <position position="32"/>
    </location>
</feature>
<sequence length="32" mass="3211">MKNFSNARRQFLKTSAAAGAMAAAGLCAPAAL</sequence>
<reference evidence="1" key="1">
    <citation type="submission" date="2019-09" db="EMBL/GenBank/DDBJ databases">
        <title>Characterisation of the sponge microbiome using genome-centric metagenomics.</title>
        <authorList>
            <person name="Engelberts J.P."/>
            <person name="Robbins S.J."/>
            <person name="De Goeij J.M."/>
            <person name="Aranda M."/>
            <person name="Bell S.C."/>
            <person name="Webster N.S."/>
        </authorList>
    </citation>
    <scope>NUCLEOTIDE SEQUENCE</scope>
    <source>
        <strain evidence="1">SB0664_bin_43</strain>
    </source>
</reference>
<accession>A0A6B0XZE3</accession>
<name>A0A6B0XZE3_9RHOB</name>
<dbReference type="InterPro" id="IPR006311">
    <property type="entry name" value="TAT_signal"/>
</dbReference>
<evidence type="ECO:0000313" key="1">
    <source>
        <dbReference type="EMBL" id="MXY33898.1"/>
    </source>
</evidence>
<gene>
    <name evidence="1" type="ORF">F4Y60_07375</name>
</gene>
<comment type="caution">
    <text evidence="1">The sequence shown here is derived from an EMBL/GenBank/DDBJ whole genome shotgun (WGS) entry which is preliminary data.</text>
</comment>
<dbReference type="AlphaFoldDB" id="A0A6B0XZE3"/>
<proteinExistence type="predicted"/>